<dbReference type="AlphaFoldDB" id="A0A134AAX0"/>
<comment type="function">
    <text evidence="1 15 17">Specifically methylates guanosine-37 in various tRNAs.</text>
</comment>
<organism evidence="20 21">
    <name type="scientific">Leptotrichia wadei</name>
    <dbReference type="NCBI Taxonomy" id="157687"/>
    <lineage>
        <taxon>Bacteria</taxon>
        <taxon>Fusobacteriati</taxon>
        <taxon>Fusobacteriota</taxon>
        <taxon>Fusobacteriia</taxon>
        <taxon>Fusobacteriales</taxon>
        <taxon>Leptotrichiaceae</taxon>
        <taxon>Leptotrichia</taxon>
    </lineage>
</organism>
<dbReference type="OrthoDB" id="9807416at2"/>
<accession>A0A134AAX0</accession>
<dbReference type="PIRSF" id="PIRSF000386">
    <property type="entry name" value="tRNA_mtase"/>
    <property type="match status" value="1"/>
</dbReference>
<dbReference type="Gene3D" id="3.40.1280.10">
    <property type="match status" value="1"/>
</dbReference>
<keyword evidence="9 15" id="KW-0808">Transferase</keyword>
<comment type="subunit">
    <text evidence="4 15 17">Homodimer.</text>
</comment>
<dbReference type="SUPFAM" id="SSF75217">
    <property type="entry name" value="alpha/beta knot"/>
    <property type="match status" value="1"/>
</dbReference>
<dbReference type="GO" id="GO:0005829">
    <property type="term" value="C:cytosol"/>
    <property type="evidence" value="ECO:0007669"/>
    <property type="project" value="TreeGrafter"/>
</dbReference>
<evidence type="ECO:0000256" key="5">
    <source>
        <dbReference type="ARBA" id="ARBA00012807"/>
    </source>
</evidence>
<evidence type="ECO:0000313" key="19">
    <source>
        <dbReference type="EMBL" id="BBM47907.1"/>
    </source>
</evidence>
<evidence type="ECO:0000256" key="13">
    <source>
        <dbReference type="ARBA" id="ARBA00033392"/>
    </source>
</evidence>
<feature type="binding site" evidence="15 16">
    <location>
        <begin position="139"/>
        <end position="144"/>
    </location>
    <ligand>
        <name>S-adenosyl-L-methionine</name>
        <dbReference type="ChEBI" id="CHEBI:59789"/>
    </ligand>
</feature>
<evidence type="ECO:0000313" key="20">
    <source>
        <dbReference type="EMBL" id="KXB64856.1"/>
    </source>
</evidence>
<dbReference type="InterPro" id="IPR029026">
    <property type="entry name" value="tRNA_m1G_MTases_N"/>
</dbReference>
<evidence type="ECO:0000256" key="7">
    <source>
        <dbReference type="ARBA" id="ARBA00022490"/>
    </source>
</evidence>
<dbReference type="InterPro" id="IPR029028">
    <property type="entry name" value="Alpha/beta_knot_MTases"/>
</dbReference>
<sequence>MKFNVLTLFPELFEQYLSQTILKRASDKDIINFNIVNIRDYARNKHNQMDDIPFGGGAGMVLKPEAYWNFFYENYDFYNNENKNSKKPYVIFLSPQGKQLTHKKVTEFSKKEEIVLISGRYEGLDQRVIDKFVDEEISIGDYVLSSGDLPSLVIMDSVIRIKEGVIKKESFETDSFYNGLLGFPQYTRPVEIDGFTVPEVLRSGNHAKIDEYRRFHSIEKTMKNRMDLFEKKLENINEDLEFKKIYKKYLKNKN</sequence>
<feature type="binding site" evidence="15 16">
    <location>
        <position position="119"/>
    </location>
    <ligand>
        <name>S-adenosyl-L-methionine</name>
        <dbReference type="ChEBI" id="CHEBI:59789"/>
    </ligand>
</feature>
<dbReference type="EMBL" id="AP019834">
    <property type="protein sequence ID" value="BBM47907.1"/>
    <property type="molecule type" value="Genomic_DNA"/>
</dbReference>
<name>A0A134AAX0_9FUSO</name>
<dbReference type="FunFam" id="3.40.1280.10:FF:000001">
    <property type="entry name" value="tRNA (guanine-N(1)-)-methyltransferase"/>
    <property type="match status" value="1"/>
</dbReference>
<dbReference type="NCBIfam" id="NF000648">
    <property type="entry name" value="PRK00026.1"/>
    <property type="match status" value="1"/>
</dbReference>
<keyword evidence="21" id="KW-1185">Reference proteome</keyword>
<protein>
    <recommendedName>
        <fullName evidence="6 15">tRNA (guanine-N(1)-)-methyltransferase</fullName>
        <ecNumber evidence="5 15">2.1.1.228</ecNumber>
    </recommendedName>
    <alternativeName>
        <fullName evidence="12 15">M1G-methyltransferase</fullName>
    </alternativeName>
    <alternativeName>
        <fullName evidence="13 15">tRNA [GM37] methyltransferase</fullName>
    </alternativeName>
</protein>
<dbReference type="InterPro" id="IPR016009">
    <property type="entry name" value="tRNA_MeTrfase_TRMD/TRM10"/>
</dbReference>
<dbReference type="HAMAP" id="MF_00605">
    <property type="entry name" value="TrmD"/>
    <property type="match status" value="1"/>
</dbReference>
<comment type="similarity">
    <text evidence="3 15 17">Belongs to the RNA methyltransferase TrmD family.</text>
</comment>
<reference evidence="21" key="1">
    <citation type="submission" date="2016-01" db="EMBL/GenBank/DDBJ databases">
        <authorList>
            <person name="Mitreva M."/>
            <person name="Pepin K.H."/>
            <person name="Mihindukulasuriya K.A."/>
            <person name="Fulton R."/>
            <person name="Fronick C."/>
            <person name="O'Laughlin M."/>
            <person name="Miner T."/>
            <person name="Herter B."/>
            <person name="Rosa B.A."/>
            <person name="Cordes M."/>
            <person name="Tomlinson C."/>
            <person name="Wollam A."/>
            <person name="Palsikar V.B."/>
            <person name="Mardis E.R."/>
            <person name="Wilson R.K."/>
        </authorList>
    </citation>
    <scope>NUCLEOTIDE SEQUENCE [LARGE SCALE GENOMIC DNA]</scope>
    <source>
        <strain evidence="21">KA00185</strain>
    </source>
</reference>
<dbReference type="EC" id="2.1.1.228" evidence="5 15"/>
<dbReference type="Proteomes" id="UP000070483">
    <property type="component" value="Unassembled WGS sequence"/>
</dbReference>
<evidence type="ECO:0000256" key="10">
    <source>
        <dbReference type="ARBA" id="ARBA00022691"/>
    </source>
</evidence>
<gene>
    <name evidence="15" type="primary">trmD</name>
    <name evidence="20" type="ORF">HMPREF3180_01235</name>
    <name evidence="19" type="ORF">JMUB3933_1408</name>
</gene>
<dbReference type="GeneID" id="84804745"/>
<dbReference type="EMBL" id="LSDD01000094">
    <property type="protein sequence ID" value="KXB64856.1"/>
    <property type="molecule type" value="Genomic_DNA"/>
</dbReference>
<dbReference type="Gene3D" id="1.10.1270.20">
    <property type="entry name" value="tRNA(m1g37)methyltransferase, domain 2"/>
    <property type="match status" value="1"/>
</dbReference>
<evidence type="ECO:0000256" key="8">
    <source>
        <dbReference type="ARBA" id="ARBA00022603"/>
    </source>
</evidence>
<evidence type="ECO:0000256" key="3">
    <source>
        <dbReference type="ARBA" id="ARBA00007630"/>
    </source>
</evidence>
<evidence type="ECO:0000256" key="11">
    <source>
        <dbReference type="ARBA" id="ARBA00022694"/>
    </source>
</evidence>
<evidence type="ECO:0000256" key="14">
    <source>
        <dbReference type="ARBA" id="ARBA00047783"/>
    </source>
</evidence>
<comment type="subcellular location">
    <subcellularLocation>
        <location evidence="2 15 17">Cytoplasm</location>
    </subcellularLocation>
</comment>
<proteinExistence type="inferred from homology"/>
<keyword evidence="8 15" id="KW-0489">Methyltransferase</keyword>
<dbReference type="InterPro" id="IPR002649">
    <property type="entry name" value="tRNA_m1G_MeTrfase_TrmD"/>
</dbReference>
<evidence type="ECO:0000256" key="6">
    <source>
        <dbReference type="ARBA" id="ARBA00014679"/>
    </source>
</evidence>
<keyword evidence="7 15" id="KW-0963">Cytoplasm</keyword>
<dbReference type="CDD" id="cd18080">
    <property type="entry name" value="TrmD-like"/>
    <property type="match status" value="1"/>
</dbReference>
<keyword evidence="11 15" id="KW-0819">tRNA processing</keyword>
<evidence type="ECO:0000256" key="17">
    <source>
        <dbReference type="RuleBase" id="RU003464"/>
    </source>
</evidence>
<evidence type="ECO:0000259" key="18">
    <source>
        <dbReference type="Pfam" id="PF01746"/>
    </source>
</evidence>
<dbReference type="GO" id="GO:0002939">
    <property type="term" value="P:tRNA N1-guanine methylation"/>
    <property type="evidence" value="ECO:0007669"/>
    <property type="project" value="TreeGrafter"/>
</dbReference>
<dbReference type="InterPro" id="IPR023148">
    <property type="entry name" value="tRNA_m1G_MeTrfase_C_sf"/>
</dbReference>
<feature type="domain" description="tRNA methyltransferase TRMD/TRM10-type" evidence="18">
    <location>
        <begin position="1"/>
        <end position="231"/>
    </location>
</feature>
<reference evidence="20" key="2">
    <citation type="submission" date="2016-01" db="EMBL/GenBank/DDBJ databases">
        <authorList>
            <person name="Oliw E.H."/>
        </authorList>
    </citation>
    <scope>NUCLEOTIDE SEQUENCE [LARGE SCALE GENOMIC DNA]</scope>
    <source>
        <strain evidence="20">KA00185</strain>
    </source>
</reference>
<dbReference type="GO" id="GO:0052906">
    <property type="term" value="F:tRNA (guanine(37)-N1)-methyltransferase activity"/>
    <property type="evidence" value="ECO:0007669"/>
    <property type="project" value="UniProtKB-UniRule"/>
</dbReference>
<evidence type="ECO:0000256" key="2">
    <source>
        <dbReference type="ARBA" id="ARBA00004496"/>
    </source>
</evidence>
<dbReference type="PANTHER" id="PTHR46417:SF1">
    <property type="entry name" value="TRNA (GUANINE-N(1)-)-METHYLTRANSFERASE"/>
    <property type="match status" value="1"/>
</dbReference>
<evidence type="ECO:0000256" key="15">
    <source>
        <dbReference type="HAMAP-Rule" id="MF_00605"/>
    </source>
</evidence>
<dbReference type="Proteomes" id="UP000321397">
    <property type="component" value="Chromosome"/>
</dbReference>
<keyword evidence="10 15" id="KW-0949">S-adenosyl-L-methionine</keyword>
<reference evidence="19 22" key="3">
    <citation type="submission" date="2019-07" db="EMBL/GenBank/DDBJ databases">
        <title>Complete Genome Sequence of Leptotrichia wadei Strain JMUB3933.</title>
        <authorList>
            <person name="Watanabe S."/>
            <person name="Cui L."/>
        </authorList>
    </citation>
    <scope>NUCLEOTIDE SEQUENCE [LARGE SCALE GENOMIC DNA]</scope>
    <source>
        <strain evidence="19 22">JMUB3933</strain>
    </source>
</reference>
<dbReference type="PANTHER" id="PTHR46417">
    <property type="entry name" value="TRNA (GUANINE-N(1)-)-METHYLTRANSFERASE"/>
    <property type="match status" value="1"/>
</dbReference>
<evidence type="ECO:0000256" key="12">
    <source>
        <dbReference type="ARBA" id="ARBA00029736"/>
    </source>
</evidence>
<dbReference type="STRING" id="157687.HMPREF3180_01235"/>
<comment type="catalytic activity">
    <reaction evidence="14 15 17">
        <text>guanosine(37) in tRNA + S-adenosyl-L-methionine = N(1)-methylguanosine(37) in tRNA + S-adenosyl-L-homocysteine + H(+)</text>
        <dbReference type="Rhea" id="RHEA:36899"/>
        <dbReference type="Rhea" id="RHEA-COMP:10145"/>
        <dbReference type="Rhea" id="RHEA-COMP:10147"/>
        <dbReference type="ChEBI" id="CHEBI:15378"/>
        <dbReference type="ChEBI" id="CHEBI:57856"/>
        <dbReference type="ChEBI" id="CHEBI:59789"/>
        <dbReference type="ChEBI" id="CHEBI:73542"/>
        <dbReference type="ChEBI" id="CHEBI:74269"/>
        <dbReference type="EC" id="2.1.1.228"/>
    </reaction>
</comment>
<evidence type="ECO:0000313" key="21">
    <source>
        <dbReference type="Proteomes" id="UP000070483"/>
    </source>
</evidence>
<evidence type="ECO:0000313" key="22">
    <source>
        <dbReference type="Proteomes" id="UP000321397"/>
    </source>
</evidence>
<dbReference type="RefSeq" id="WP_018499144.1">
    <property type="nucleotide sequence ID" value="NZ_AP019829.2"/>
</dbReference>
<evidence type="ECO:0000256" key="4">
    <source>
        <dbReference type="ARBA" id="ARBA00011738"/>
    </source>
</evidence>
<evidence type="ECO:0000256" key="1">
    <source>
        <dbReference type="ARBA" id="ARBA00002634"/>
    </source>
</evidence>
<dbReference type="NCBIfam" id="TIGR00088">
    <property type="entry name" value="trmD"/>
    <property type="match status" value="1"/>
</dbReference>
<dbReference type="Pfam" id="PF01746">
    <property type="entry name" value="tRNA_m1G_MT"/>
    <property type="match status" value="1"/>
</dbReference>
<dbReference type="PATRIC" id="fig|157687.3.peg.1230"/>
<evidence type="ECO:0000256" key="9">
    <source>
        <dbReference type="ARBA" id="ARBA00022679"/>
    </source>
</evidence>
<evidence type="ECO:0000256" key="16">
    <source>
        <dbReference type="PIRSR" id="PIRSR000386-1"/>
    </source>
</evidence>